<evidence type="ECO:0000259" key="3">
    <source>
        <dbReference type="PROSITE" id="PS50089"/>
    </source>
</evidence>
<dbReference type="Gene3D" id="3.30.40.10">
    <property type="entry name" value="Zinc/RING finger domain, C3HC4 (zinc finger)"/>
    <property type="match status" value="1"/>
</dbReference>
<dbReference type="Pfam" id="PF13639">
    <property type="entry name" value="zf-RING_2"/>
    <property type="match status" value="1"/>
</dbReference>
<dbReference type="SMART" id="SM00184">
    <property type="entry name" value="RING"/>
    <property type="match status" value="1"/>
</dbReference>
<dbReference type="AlphaFoldDB" id="A0A3R6YCN3"/>
<keyword evidence="1" id="KW-0863">Zinc-finger</keyword>
<protein>
    <recommendedName>
        <fullName evidence="3">RING-type domain-containing protein</fullName>
    </recommendedName>
</protein>
<keyword evidence="1" id="KW-0862">Zinc</keyword>
<evidence type="ECO:0000313" key="4">
    <source>
        <dbReference type="EMBL" id="RHY32369.1"/>
    </source>
</evidence>
<dbReference type="Gene3D" id="3.30.1520.10">
    <property type="entry name" value="Phox-like domain"/>
    <property type="match status" value="1"/>
</dbReference>
<evidence type="ECO:0000256" key="1">
    <source>
        <dbReference type="PROSITE-ProRule" id="PRU00175"/>
    </source>
</evidence>
<dbReference type="PANTHER" id="PTHR45676:SF41">
    <property type="entry name" value="RING-H2 FINGER PROTEIN ATL66"/>
    <property type="match status" value="1"/>
</dbReference>
<evidence type="ECO:0000313" key="5">
    <source>
        <dbReference type="Proteomes" id="UP000285060"/>
    </source>
</evidence>
<dbReference type="GO" id="GO:0016567">
    <property type="term" value="P:protein ubiquitination"/>
    <property type="evidence" value="ECO:0007669"/>
    <property type="project" value="UniProtKB-UniPathway"/>
</dbReference>
<dbReference type="PROSITE" id="PS50089">
    <property type="entry name" value="ZF_RING_2"/>
    <property type="match status" value="1"/>
</dbReference>
<dbReference type="GO" id="GO:0035091">
    <property type="term" value="F:phosphatidylinositol binding"/>
    <property type="evidence" value="ECO:0007669"/>
    <property type="project" value="InterPro"/>
</dbReference>
<dbReference type="Proteomes" id="UP000285060">
    <property type="component" value="Unassembled WGS sequence"/>
</dbReference>
<name>A0A3R6YCN3_9STRA</name>
<comment type="caution">
    <text evidence="4">The sequence shown here is derived from an EMBL/GenBank/DDBJ whole genome shotgun (WGS) entry which is preliminary data.</text>
</comment>
<dbReference type="UniPathway" id="UPA00143"/>
<dbReference type="VEuPathDB" id="FungiDB:H310_03528"/>
<dbReference type="EMBL" id="QUSY01000141">
    <property type="protein sequence ID" value="RHY32369.1"/>
    <property type="molecule type" value="Genomic_DNA"/>
</dbReference>
<dbReference type="InterPro" id="IPR036871">
    <property type="entry name" value="PX_dom_sf"/>
</dbReference>
<proteinExistence type="predicted"/>
<dbReference type="SUPFAM" id="SSF57850">
    <property type="entry name" value="RING/U-box"/>
    <property type="match status" value="1"/>
</dbReference>
<feature type="compositionally biased region" description="Polar residues" evidence="2">
    <location>
        <begin position="43"/>
        <end position="54"/>
    </location>
</feature>
<evidence type="ECO:0000256" key="2">
    <source>
        <dbReference type="SAM" id="MobiDB-lite"/>
    </source>
</evidence>
<gene>
    <name evidence="4" type="ORF">DYB32_003164</name>
</gene>
<keyword evidence="5" id="KW-1185">Reference proteome</keyword>
<dbReference type="PANTHER" id="PTHR45676">
    <property type="entry name" value="RING-H2 FINGER PROTEIN ATL51-RELATED"/>
    <property type="match status" value="1"/>
</dbReference>
<sequence>MPRSERGTYLCESTLQVQFNLLSAAPAHAADRRPLDNIHCSHQPPTGTMDDTQRPSFCSFGTNKLSWTEGRRSSLCLDSLHLLDSMPRFQKALVSAKVKGTPQVCPDRPSFYFTNYTMHMTCPTTNVFWVVRQRFSQVYANRKAILAASSDKCSAEGRLLLRGLMRPLRVFPKRRLGVDCDAIVAERCEGFRNYIAALFHVREACYVSLETADASTTVVLRRTIKLMEQAVEMPELHKREELKWRDRLSRMHTHEACPDDDRTCSICLEDFEESAPAFTNIRLGCNHAFHLDCVSTWLTRHATCPLCRVNV</sequence>
<dbReference type="InterPro" id="IPR001841">
    <property type="entry name" value="Znf_RING"/>
</dbReference>
<organism evidence="4 5">
    <name type="scientific">Aphanomyces invadans</name>
    <dbReference type="NCBI Taxonomy" id="157072"/>
    <lineage>
        <taxon>Eukaryota</taxon>
        <taxon>Sar</taxon>
        <taxon>Stramenopiles</taxon>
        <taxon>Oomycota</taxon>
        <taxon>Saprolegniomycetes</taxon>
        <taxon>Saprolegniales</taxon>
        <taxon>Verrucalvaceae</taxon>
        <taxon>Aphanomyces</taxon>
    </lineage>
</organism>
<feature type="region of interest" description="Disordered" evidence="2">
    <location>
        <begin position="35"/>
        <end position="54"/>
    </location>
</feature>
<feature type="domain" description="RING-type" evidence="3">
    <location>
        <begin position="264"/>
        <end position="308"/>
    </location>
</feature>
<dbReference type="GO" id="GO:0008270">
    <property type="term" value="F:zinc ion binding"/>
    <property type="evidence" value="ECO:0007669"/>
    <property type="project" value="UniProtKB-KW"/>
</dbReference>
<accession>A0A3R6YCN3</accession>
<dbReference type="InterPro" id="IPR013083">
    <property type="entry name" value="Znf_RING/FYVE/PHD"/>
</dbReference>
<keyword evidence="1" id="KW-0479">Metal-binding</keyword>
<reference evidence="4 5" key="1">
    <citation type="submission" date="2018-08" db="EMBL/GenBank/DDBJ databases">
        <title>Aphanomyces genome sequencing and annotation.</title>
        <authorList>
            <person name="Minardi D."/>
            <person name="Oidtmann B."/>
            <person name="Van Der Giezen M."/>
            <person name="Studholme D.J."/>
        </authorList>
    </citation>
    <scope>NUCLEOTIDE SEQUENCE [LARGE SCALE GENOMIC DNA]</scope>
    <source>
        <strain evidence="4 5">NJM0002</strain>
    </source>
</reference>